<evidence type="ECO:0000256" key="2">
    <source>
        <dbReference type="ARBA" id="ARBA00022475"/>
    </source>
</evidence>
<comment type="caution">
    <text evidence="7">The sequence shown here is derived from an EMBL/GenBank/DDBJ whole genome shotgun (WGS) entry which is preliminary data.</text>
</comment>
<keyword evidence="2" id="KW-1003">Cell membrane</keyword>
<sequence>MTFEEPTEPTTAPARKSGRAVVINVLRWILIALVVAAAVWQLWVNWEAVAFTIGDLQWHRTTLSFIAVIVGMACATLSWQVLLDDLGKPIGFGRGAQIFLVGQLGKYLPGSIWAYVLQIELGNKAGLARARTFAATLFSVVIAVFAALVCGSVAIPSLMASDPRLSWLPWLYIVLPFAAILLWPPVLTAIVRIGFRILRRPRPDHPVTLSVVAKSLGLAIGSYLAFGTHLWLLADTRQGLTINPWALCVGTMAVAMLAGLAFFLLPSGVGARELVIIAALTPIVGVGPATAYAAVSRVMFILADLLTAGTAAGMAVIARRRLGPYTGDPDPGPAAV</sequence>
<dbReference type="InterPro" id="IPR022791">
    <property type="entry name" value="L-PG_synthase/AglD"/>
</dbReference>
<feature type="transmembrane region" description="Helical" evidence="6">
    <location>
        <begin position="133"/>
        <end position="158"/>
    </location>
</feature>
<feature type="transmembrane region" description="Helical" evidence="6">
    <location>
        <begin position="244"/>
        <end position="265"/>
    </location>
</feature>
<evidence type="ECO:0000313" key="7">
    <source>
        <dbReference type="EMBL" id="NYE21031.1"/>
    </source>
</evidence>
<comment type="subcellular location">
    <subcellularLocation>
        <location evidence="1">Cell membrane</location>
        <topology evidence="1">Multi-pass membrane protein</topology>
    </subcellularLocation>
</comment>
<reference evidence="7 8" key="1">
    <citation type="submission" date="2020-07" db="EMBL/GenBank/DDBJ databases">
        <title>Sequencing the genomes of 1000 actinobacteria strains.</title>
        <authorList>
            <person name="Klenk H.-P."/>
        </authorList>
    </citation>
    <scope>NUCLEOTIDE SEQUENCE [LARGE SCALE GENOMIC DNA]</scope>
    <source>
        <strain evidence="7 8">DSM 24662</strain>
    </source>
</reference>
<feature type="transmembrane region" description="Helical" evidence="6">
    <location>
        <begin position="300"/>
        <end position="318"/>
    </location>
</feature>
<keyword evidence="8" id="KW-1185">Reference proteome</keyword>
<keyword evidence="3 6" id="KW-0812">Transmembrane</keyword>
<dbReference type="AlphaFoldDB" id="A0A7Y9GR17"/>
<keyword evidence="4 6" id="KW-1133">Transmembrane helix</keyword>
<dbReference type="RefSeq" id="WP_218852951.1">
    <property type="nucleotide sequence ID" value="NZ_JACCBV010000001.1"/>
</dbReference>
<feature type="transmembrane region" description="Helical" evidence="6">
    <location>
        <begin position="63"/>
        <end position="83"/>
    </location>
</feature>
<evidence type="ECO:0000256" key="5">
    <source>
        <dbReference type="ARBA" id="ARBA00023136"/>
    </source>
</evidence>
<organism evidence="7 8">
    <name type="scientific">Microbacterium immunditiarum</name>
    <dbReference type="NCBI Taxonomy" id="337480"/>
    <lineage>
        <taxon>Bacteria</taxon>
        <taxon>Bacillati</taxon>
        <taxon>Actinomycetota</taxon>
        <taxon>Actinomycetes</taxon>
        <taxon>Micrococcales</taxon>
        <taxon>Microbacteriaceae</taxon>
        <taxon>Microbacterium</taxon>
    </lineage>
</organism>
<evidence type="ECO:0000256" key="6">
    <source>
        <dbReference type="SAM" id="Phobius"/>
    </source>
</evidence>
<evidence type="ECO:0008006" key="9">
    <source>
        <dbReference type="Google" id="ProtNLM"/>
    </source>
</evidence>
<proteinExistence type="predicted"/>
<dbReference type="EMBL" id="JACCBV010000001">
    <property type="protein sequence ID" value="NYE21031.1"/>
    <property type="molecule type" value="Genomic_DNA"/>
</dbReference>
<dbReference type="GO" id="GO:0005886">
    <property type="term" value="C:plasma membrane"/>
    <property type="evidence" value="ECO:0007669"/>
    <property type="project" value="UniProtKB-SubCell"/>
</dbReference>
<accession>A0A7Y9GR17</accession>
<evidence type="ECO:0000256" key="3">
    <source>
        <dbReference type="ARBA" id="ARBA00022692"/>
    </source>
</evidence>
<feature type="transmembrane region" description="Helical" evidence="6">
    <location>
        <begin position="207"/>
        <end position="232"/>
    </location>
</feature>
<feature type="transmembrane region" description="Helical" evidence="6">
    <location>
        <begin position="274"/>
        <end position="294"/>
    </location>
</feature>
<evidence type="ECO:0000313" key="8">
    <source>
        <dbReference type="Proteomes" id="UP000576969"/>
    </source>
</evidence>
<protein>
    <recommendedName>
        <fullName evidence="9">Flippase-like domain-containing protein</fullName>
    </recommendedName>
</protein>
<gene>
    <name evidence="7" type="ORF">BJ991_003059</name>
</gene>
<evidence type="ECO:0000256" key="4">
    <source>
        <dbReference type="ARBA" id="ARBA00022989"/>
    </source>
</evidence>
<dbReference type="Pfam" id="PF03706">
    <property type="entry name" value="LPG_synthase_TM"/>
    <property type="match status" value="1"/>
</dbReference>
<dbReference type="Proteomes" id="UP000576969">
    <property type="component" value="Unassembled WGS sequence"/>
</dbReference>
<feature type="transmembrane region" description="Helical" evidence="6">
    <location>
        <begin position="25"/>
        <end position="43"/>
    </location>
</feature>
<evidence type="ECO:0000256" key="1">
    <source>
        <dbReference type="ARBA" id="ARBA00004651"/>
    </source>
</evidence>
<name>A0A7Y9GR17_9MICO</name>
<keyword evidence="5 6" id="KW-0472">Membrane</keyword>
<feature type="transmembrane region" description="Helical" evidence="6">
    <location>
        <begin position="170"/>
        <end position="195"/>
    </location>
</feature>